<evidence type="ECO:0000313" key="1">
    <source>
        <dbReference type="EMBL" id="TGY89249.1"/>
    </source>
</evidence>
<reference evidence="1 2" key="1">
    <citation type="journal article" date="2017" name="Int. J. Syst. Evol. Microbiol.">
        <title>Marinicauda algicola sp. nov., isolated from a marine red alga Rhodosorus marinus.</title>
        <authorList>
            <person name="Jeong S.E."/>
            <person name="Jeon S.H."/>
            <person name="Chun B.H."/>
            <person name="Kim D.W."/>
            <person name="Jeon C.O."/>
        </authorList>
    </citation>
    <scope>NUCLEOTIDE SEQUENCE [LARGE SCALE GENOMIC DNA]</scope>
    <source>
        <strain evidence="1 2">JCM 31718</strain>
    </source>
</reference>
<dbReference type="OrthoDB" id="7630419at2"/>
<sequence>MIAPLLLALALQQPNLDPPGDAMVRLCNETHILVGFSIVAPSAGGSPIQKGWFNVEPGACLEGRIGETAGGTAHVHARSGTWTWPGPQEAASRTSYCVAPGSHETVASRPPCAGSRREADYARVEMTRAGRRYTIAYTVSCAAFAAEAGLCRESPVAPDGFALPVRELEICNVTSAPVAVGLLAAGERRVERWADIPAQACEIVFRGYPQTSTIEVVTPMNIEDAMPVSTTATLVCAAPQAAEDSRVTPRLAGQCGPDRRAFALRSADYGPSTSRFTMTVN</sequence>
<dbReference type="AlphaFoldDB" id="A0A4V3RY72"/>
<dbReference type="InterPro" id="IPR009380">
    <property type="entry name" value="DUF1036"/>
</dbReference>
<protein>
    <submittedName>
        <fullName evidence="1">DUF1036 domain-containing protein</fullName>
    </submittedName>
</protein>
<dbReference type="Pfam" id="PF06282">
    <property type="entry name" value="DUF1036"/>
    <property type="match status" value="1"/>
</dbReference>
<dbReference type="RefSeq" id="WP_135995789.1">
    <property type="nucleotide sequence ID" value="NZ_CP071057.1"/>
</dbReference>
<name>A0A4V3RY72_9PROT</name>
<proteinExistence type="predicted"/>
<gene>
    <name evidence="1" type="ORF">E5163_09020</name>
</gene>
<accession>A0A4V3RY72</accession>
<dbReference type="EMBL" id="SRXW01000002">
    <property type="protein sequence ID" value="TGY89249.1"/>
    <property type="molecule type" value="Genomic_DNA"/>
</dbReference>
<keyword evidence="2" id="KW-1185">Reference proteome</keyword>
<organism evidence="1 2">
    <name type="scientific">Marinicauda algicola</name>
    <dbReference type="NCBI Taxonomy" id="2029849"/>
    <lineage>
        <taxon>Bacteria</taxon>
        <taxon>Pseudomonadati</taxon>
        <taxon>Pseudomonadota</taxon>
        <taxon>Alphaproteobacteria</taxon>
        <taxon>Maricaulales</taxon>
        <taxon>Maricaulaceae</taxon>
        <taxon>Marinicauda</taxon>
    </lineage>
</organism>
<comment type="caution">
    <text evidence="1">The sequence shown here is derived from an EMBL/GenBank/DDBJ whole genome shotgun (WGS) entry which is preliminary data.</text>
</comment>
<dbReference type="Proteomes" id="UP000308054">
    <property type="component" value="Unassembled WGS sequence"/>
</dbReference>
<evidence type="ECO:0000313" key="2">
    <source>
        <dbReference type="Proteomes" id="UP000308054"/>
    </source>
</evidence>